<name>A0AAD1I4I0_9MYCO</name>
<evidence type="ECO:0000313" key="2">
    <source>
        <dbReference type="Proteomes" id="UP000467636"/>
    </source>
</evidence>
<dbReference type="RefSeq" id="WP_085262426.1">
    <property type="nucleotide sequence ID" value="NZ_AP022564.1"/>
</dbReference>
<reference evidence="1 2" key="1">
    <citation type="journal article" date="2019" name="Emerg. Microbes Infect.">
        <title>Comprehensive subspecies identification of 175 nontuberculous mycobacteria species based on 7547 genomic profiles.</title>
        <authorList>
            <person name="Matsumoto Y."/>
            <person name="Kinjo T."/>
            <person name="Motooka D."/>
            <person name="Nabeya D."/>
            <person name="Jung N."/>
            <person name="Uechi K."/>
            <person name="Horii T."/>
            <person name="Iida T."/>
            <person name="Fujita J."/>
            <person name="Nakamura S."/>
        </authorList>
    </citation>
    <scope>NUCLEOTIDE SEQUENCE [LARGE SCALE GENOMIC DNA]</scope>
    <source>
        <strain evidence="1 2">JCM 12143</strain>
    </source>
</reference>
<dbReference type="AlphaFoldDB" id="A0AAD1I4I0"/>
<accession>A0AAD1I4I0</accession>
<dbReference type="EMBL" id="AP022564">
    <property type="protein sequence ID" value="BBX23566.1"/>
    <property type="molecule type" value="Genomic_DNA"/>
</dbReference>
<organism evidence="1 2">
    <name type="scientific">Mycolicibacter terrae</name>
    <dbReference type="NCBI Taxonomy" id="1788"/>
    <lineage>
        <taxon>Bacteria</taxon>
        <taxon>Bacillati</taxon>
        <taxon>Actinomycetota</taxon>
        <taxon>Actinomycetes</taxon>
        <taxon>Mycobacteriales</taxon>
        <taxon>Mycobacteriaceae</taxon>
        <taxon>Mycolicibacter</taxon>
    </lineage>
</organism>
<proteinExistence type="predicted"/>
<protein>
    <submittedName>
        <fullName evidence="1">Uncharacterized protein</fullName>
    </submittedName>
</protein>
<dbReference type="Proteomes" id="UP000467636">
    <property type="component" value="Chromosome"/>
</dbReference>
<evidence type="ECO:0000313" key="1">
    <source>
        <dbReference type="EMBL" id="BBX23566.1"/>
    </source>
</evidence>
<sequence length="160" mass="18005">MSSLAQALIAAGPTAQYGEAIALYGWLVGGRWDLDITWYGDDGVRSVTGWMVADWVLEGRAVQDVWHAEGLFHGTTLRVYDPAVDGWHIQWIEPQLGLRLHQLGRADAAGIVQDGTLPDGSAIRWSFRDIGPDSFRWRDERSRGGADWELKQEYLARRVR</sequence>
<keyword evidence="2" id="KW-1185">Reference proteome</keyword>
<gene>
    <name evidence="1" type="ORF">MTER_29770</name>
</gene>